<dbReference type="Gene3D" id="3.40.50.620">
    <property type="entry name" value="HUPs"/>
    <property type="match status" value="1"/>
</dbReference>
<feature type="binding site" evidence="7">
    <location>
        <position position="207"/>
    </location>
    <ligand>
        <name>L-glutamate</name>
        <dbReference type="ChEBI" id="CHEBI:29985"/>
    </ligand>
</feature>
<dbReference type="GO" id="GO:0008270">
    <property type="term" value="F:zinc ion binding"/>
    <property type="evidence" value="ECO:0007669"/>
    <property type="project" value="UniProtKB-UniRule"/>
</dbReference>
<dbReference type="RefSeq" id="WP_166179519.1">
    <property type="nucleotide sequence ID" value="NZ_CP045119.1"/>
</dbReference>
<dbReference type="InterPro" id="IPR020058">
    <property type="entry name" value="Glu/Gln-tRNA-synth_Ib_cat-dom"/>
</dbReference>
<keyword evidence="2 7" id="KW-0479">Metal-binding</keyword>
<evidence type="ECO:0000256" key="6">
    <source>
        <dbReference type="ARBA" id="ARBA00023146"/>
    </source>
</evidence>
<evidence type="ECO:0000256" key="7">
    <source>
        <dbReference type="HAMAP-Rule" id="MF_01428"/>
    </source>
</evidence>
<dbReference type="PANTHER" id="PTHR43311">
    <property type="entry name" value="GLUTAMATE--TRNA LIGASE"/>
    <property type="match status" value="1"/>
</dbReference>
<keyword evidence="4 7" id="KW-0862">Zinc</keyword>
<sequence length="310" mass="34129">MRDRNREHDAAGRFAPSPTGPLHVGNLRTALLAWLFARFAGARFLVRVEDIDHSRVRPGIEEAQLDDLRAMGLDWDGPIVRQSERMGLYEDAIAWLDAEGLLYPCYCTRKEIRAAASAPHGISNADRYPGTCRELTRAERVEKEVAGRPPALRVRAEGNRIEFRDRVLGHQEAQTDDFVVRRNDGAPAYQLAVIVDDADQGIGEVVRGADLVDSTPRQILLCRLLGLPIPRYAHVPLVLGPDGQRLAKRHGAVTLADRAAAGEGPGDVLAWMARTLGLAEPGEKPGIEDLLSRFDPERLPRVPTVWSPGA</sequence>
<evidence type="ECO:0000256" key="3">
    <source>
        <dbReference type="ARBA" id="ARBA00022741"/>
    </source>
</evidence>
<dbReference type="InterPro" id="IPR049940">
    <property type="entry name" value="GluQ/Sye"/>
</dbReference>
<dbReference type="GO" id="GO:0005829">
    <property type="term" value="C:cytosol"/>
    <property type="evidence" value="ECO:0007669"/>
    <property type="project" value="TreeGrafter"/>
</dbReference>
<dbReference type="EC" id="6.1.1.-" evidence="7"/>
<feature type="binding site" evidence="7">
    <location>
        <position position="248"/>
    </location>
    <ligand>
        <name>ATP</name>
        <dbReference type="ChEBI" id="CHEBI:30616"/>
    </ligand>
</feature>
<evidence type="ECO:0000256" key="1">
    <source>
        <dbReference type="ARBA" id="ARBA00022598"/>
    </source>
</evidence>
<keyword evidence="3 7" id="KW-0547">Nucleotide-binding</keyword>
<protein>
    <recommendedName>
        <fullName evidence="7">Glutamyl-Q tRNA(Asp) synthetase</fullName>
        <shortName evidence="7">Glu-Q-RSs</shortName>
        <ecNumber evidence="7">6.1.1.-</ecNumber>
    </recommendedName>
</protein>
<organism evidence="10 11">
    <name type="scientific">Rubrobacter tropicus</name>
    <dbReference type="NCBI Taxonomy" id="2653851"/>
    <lineage>
        <taxon>Bacteria</taxon>
        <taxon>Bacillati</taxon>
        <taxon>Actinomycetota</taxon>
        <taxon>Rubrobacteria</taxon>
        <taxon>Rubrobacterales</taxon>
        <taxon>Rubrobacteraceae</taxon>
        <taxon>Rubrobacter</taxon>
    </lineage>
</organism>
<gene>
    <name evidence="7" type="primary">gluQ</name>
    <name evidence="10" type="ORF">GBA63_21250</name>
</gene>
<dbReference type="HAMAP" id="MF_01428">
    <property type="entry name" value="Glu_Q_tRNA_synth"/>
    <property type="match status" value="1"/>
</dbReference>
<feature type="binding site" evidence="7">
    <location>
        <position position="189"/>
    </location>
    <ligand>
        <name>L-glutamate</name>
        <dbReference type="ChEBI" id="CHEBI:29985"/>
    </ligand>
</feature>
<dbReference type="InterPro" id="IPR014729">
    <property type="entry name" value="Rossmann-like_a/b/a_fold"/>
</dbReference>
<evidence type="ECO:0000313" key="11">
    <source>
        <dbReference type="Proteomes" id="UP000501452"/>
    </source>
</evidence>
<feature type="binding site" evidence="7">
    <location>
        <position position="132"/>
    </location>
    <ligand>
        <name>Zn(2+)</name>
        <dbReference type="ChEBI" id="CHEBI:29105"/>
    </ligand>
</feature>
<dbReference type="EMBL" id="CP045119">
    <property type="protein sequence ID" value="QIN84887.1"/>
    <property type="molecule type" value="Genomic_DNA"/>
</dbReference>
<dbReference type="GO" id="GO:0006400">
    <property type="term" value="P:tRNA modification"/>
    <property type="evidence" value="ECO:0007669"/>
    <property type="project" value="InterPro"/>
</dbReference>
<feature type="binding site" evidence="7">
    <location>
        <position position="49"/>
    </location>
    <ligand>
        <name>L-glutamate</name>
        <dbReference type="ChEBI" id="CHEBI:29985"/>
    </ligand>
</feature>
<dbReference type="PRINTS" id="PR00987">
    <property type="entry name" value="TRNASYNTHGLU"/>
</dbReference>
<feature type="binding site" evidence="7">
    <location>
        <position position="107"/>
    </location>
    <ligand>
        <name>Zn(2+)</name>
        <dbReference type="ChEBI" id="CHEBI:29105"/>
    </ligand>
</feature>
<dbReference type="SUPFAM" id="SSF52374">
    <property type="entry name" value="Nucleotidylyl transferase"/>
    <property type="match status" value="1"/>
</dbReference>
<dbReference type="GO" id="GO:0004818">
    <property type="term" value="F:glutamate-tRNA ligase activity"/>
    <property type="evidence" value="ECO:0007669"/>
    <property type="project" value="TreeGrafter"/>
</dbReference>
<dbReference type="NCBIfam" id="TIGR03838">
    <property type="entry name" value="queuosine_YadB"/>
    <property type="match status" value="1"/>
</dbReference>
<dbReference type="InterPro" id="IPR001412">
    <property type="entry name" value="aa-tRNA-synth_I_CS"/>
</dbReference>
<evidence type="ECO:0000256" key="4">
    <source>
        <dbReference type="ARBA" id="ARBA00022833"/>
    </source>
</evidence>
<dbReference type="GO" id="GO:0006424">
    <property type="term" value="P:glutamyl-tRNA aminoacylation"/>
    <property type="evidence" value="ECO:0007669"/>
    <property type="project" value="InterPro"/>
</dbReference>
<feature type="domain" description="Glutamyl/glutaminyl-tRNA synthetase class Ib catalytic" evidence="9">
    <location>
        <begin position="13"/>
        <end position="262"/>
    </location>
</feature>
<evidence type="ECO:0000313" key="10">
    <source>
        <dbReference type="EMBL" id="QIN84887.1"/>
    </source>
</evidence>
<evidence type="ECO:0000256" key="2">
    <source>
        <dbReference type="ARBA" id="ARBA00022723"/>
    </source>
</evidence>
<evidence type="ECO:0000259" key="9">
    <source>
        <dbReference type="Pfam" id="PF00749"/>
    </source>
</evidence>
<dbReference type="AlphaFoldDB" id="A0A6G8QF70"/>
<keyword evidence="5 7" id="KW-0067">ATP-binding</keyword>
<comment type="similarity">
    <text evidence="7">Belongs to the class-I aminoacyl-tRNA synthetase family. GluQ subfamily.</text>
</comment>
<dbReference type="KEGG" id="rub:GBA63_21250"/>
<dbReference type="InterPro" id="IPR000924">
    <property type="entry name" value="Glu/Gln-tRNA-synth"/>
</dbReference>
<feature type="binding site" evidence="7">
    <location>
        <position position="105"/>
    </location>
    <ligand>
        <name>Zn(2+)</name>
        <dbReference type="ChEBI" id="CHEBI:29105"/>
    </ligand>
</feature>
<keyword evidence="6 7" id="KW-0030">Aminoacyl-tRNA synthetase</keyword>
<dbReference type="PROSITE" id="PS00178">
    <property type="entry name" value="AA_TRNA_LIGASE_I"/>
    <property type="match status" value="1"/>
</dbReference>
<name>A0A6G8QF70_9ACTN</name>
<feature type="binding site" evidence="7">
    <location>
        <position position="128"/>
    </location>
    <ligand>
        <name>Zn(2+)</name>
        <dbReference type="ChEBI" id="CHEBI:29105"/>
    </ligand>
</feature>
<dbReference type="Pfam" id="PF00749">
    <property type="entry name" value="tRNA-synt_1c"/>
    <property type="match status" value="1"/>
</dbReference>
<dbReference type="Proteomes" id="UP000501452">
    <property type="component" value="Chromosome"/>
</dbReference>
<dbReference type="NCBIfam" id="NF004315">
    <property type="entry name" value="PRK05710.1-4"/>
    <property type="match status" value="1"/>
</dbReference>
<keyword evidence="1 7" id="KW-0436">Ligase</keyword>
<feature type="short sequence motif" description="'HIGH' region" evidence="7">
    <location>
        <begin position="16"/>
        <end position="26"/>
    </location>
</feature>
<keyword evidence="11" id="KW-1185">Reference proteome</keyword>
<reference evidence="10 11" key="1">
    <citation type="submission" date="2019-10" db="EMBL/GenBank/DDBJ databases">
        <title>Rubrobacter sp nov SCSIO 52090 isolated from a deep-sea sediment in the South China Sea.</title>
        <authorList>
            <person name="Chen R.W."/>
        </authorList>
    </citation>
    <scope>NUCLEOTIDE SEQUENCE [LARGE SCALE GENOMIC DNA]</scope>
    <source>
        <strain evidence="10 11">SCSIO 52909</strain>
    </source>
</reference>
<evidence type="ECO:0000256" key="5">
    <source>
        <dbReference type="ARBA" id="ARBA00022840"/>
    </source>
</evidence>
<dbReference type="InterPro" id="IPR022380">
    <property type="entry name" value="Glu-Q_tRNA(Asp)_Synthase"/>
</dbReference>
<dbReference type="NCBIfam" id="NF004314">
    <property type="entry name" value="PRK05710.1-3"/>
    <property type="match status" value="1"/>
</dbReference>
<feature type="short sequence motif" description="'KMSKS' region" evidence="7">
    <location>
        <begin position="245"/>
        <end position="249"/>
    </location>
</feature>
<feature type="binding site" evidence="7">
    <location>
        <begin position="13"/>
        <end position="17"/>
    </location>
    <ligand>
        <name>L-glutamate</name>
        <dbReference type="ChEBI" id="CHEBI:29985"/>
    </ligand>
</feature>
<dbReference type="GO" id="GO:0005524">
    <property type="term" value="F:ATP binding"/>
    <property type="evidence" value="ECO:0007669"/>
    <property type="project" value="UniProtKB-KW"/>
</dbReference>
<comment type="cofactor">
    <cofactor evidence="7">
        <name>Zn(2+)</name>
        <dbReference type="ChEBI" id="CHEBI:29105"/>
    </cofactor>
    <text evidence="7">Binds 1 zinc ion per subunit.</text>
</comment>
<proteinExistence type="inferred from homology"/>
<dbReference type="PANTHER" id="PTHR43311:SF1">
    <property type="entry name" value="GLUTAMYL-Q TRNA(ASP) SYNTHETASE"/>
    <property type="match status" value="1"/>
</dbReference>
<comment type="function">
    <text evidence="7">Catalyzes the tRNA-independent activation of glutamate in presence of ATP and the subsequent transfer of glutamate onto a tRNA(Asp). Glutamate is transferred on the 2-amino-5-(4,5-dihydroxy-2-cyclopenten-1-yl) moiety of the queuosine in the wobble position of the QUC anticodon.</text>
</comment>
<evidence type="ECO:0000256" key="8">
    <source>
        <dbReference type="RuleBase" id="RU363037"/>
    </source>
</evidence>
<keyword evidence="8" id="KW-0648">Protein biosynthesis</keyword>
<accession>A0A6G8QF70</accession>